<evidence type="ECO:0000256" key="4">
    <source>
        <dbReference type="ARBA" id="ARBA00022723"/>
    </source>
</evidence>
<keyword evidence="5" id="KW-0378">Hydrolase</keyword>
<gene>
    <name evidence="7" type="ORF">SAMN05443248_1755</name>
</gene>
<dbReference type="GO" id="GO:0005975">
    <property type="term" value="P:carbohydrate metabolic process"/>
    <property type="evidence" value="ECO:0007669"/>
    <property type="project" value="InterPro"/>
</dbReference>
<dbReference type="RefSeq" id="WP_074280438.1">
    <property type="nucleotide sequence ID" value="NZ_LT670817.1"/>
</dbReference>
<name>A0A1M5KAW0_9BRAD</name>
<protein>
    <recommendedName>
        <fullName evidence="3">Chitooligosaccharide deacetylase</fullName>
    </recommendedName>
    <alternativeName>
        <fullName evidence="6">Nodulation protein B</fullName>
    </alternativeName>
</protein>
<evidence type="ECO:0000256" key="5">
    <source>
        <dbReference type="ARBA" id="ARBA00022801"/>
    </source>
</evidence>
<dbReference type="EMBL" id="LT670817">
    <property type="protein sequence ID" value="SHG49986.1"/>
    <property type="molecule type" value="Genomic_DNA"/>
</dbReference>
<evidence type="ECO:0000256" key="3">
    <source>
        <dbReference type="ARBA" id="ARBA00020071"/>
    </source>
</evidence>
<evidence type="ECO:0000313" key="8">
    <source>
        <dbReference type="Proteomes" id="UP000189796"/>
    </source>
</evidence>
<dbReference type="Pfam" id="PF01522">
    <property type="entry name" value="Polysacc_deac_1"/>
    <property type="match status" value="1"/>
</dbReference>
<evidence type="ECO:0000256" key="6">
    <source>
        <dbReference type="ARBA" id="ARBA00032976"/>
    </source>
</evidence>
<dbReference type="GO" id="GO:0016020">
    <property type="term" value="C:membrane"/>
    <property type="evidence" value="ECO:0007669"/>
    <property type="project" value="TreeGrafter"/>
</dbReference>
<dbReference type="Gene3D" id="3.20.20.370">
    <property type="entry name" value="Glycoside hydrolase/deacetylase"/>
    <property type="match status" value="1"/>
</dbReference>
<comment type="similarity">
    <text evidence="2">Belongs to the polysaccharide deacetylase family.</text>
</comment>
<evidence type="ECO:0000256" key="2">
    <source>
        <dbReference type="ARBA" id="ARBA00010973"/>
    </source>
</evidence>
<evidence type="ECO:0000256" key="1">
    <source>
        <dbReference type="ARBA" id="ARBA00003236"/>
    </source>
</evidence>
<dbReference type="InterPro" id="IPR002509">
    <property type="entry name" value="NODB_dom"/>
</dbReference>
<comment type="function">
    <text evidence="1">Is involved in generating a small heat-stable compound (Nod), an acylated oligomer of N-acetylglucosamine, that stimulates mitosis in various plant protoplasts.</text>
</comment>
<accession>A0A1M5KAW0</accession>
<proteinExistence type="inferred from homology"/>
<sequence>MGRITLTFDNGPEPEMTSLVLDVLRKQAVQATFFVIGRNLERPGARAVVERARAEGHWIGNHSFTHRISLGNAPTDSFFDDEVSRTFDALGDLAHPDRLFRPFCNAGLIDHQLFRKADIRKMSDAKITCVLFNSVPRDWEHADAWVNRALSELTTKPWTTIVLHDIYGYPDGVDVRSMLQLDRFMSLAKEQGHEFLQEFSPDCVPIRRGDICFDIQSLAN</sequence>
<reference evidence="7 8" key="1">
    <citation type="submission" date="2016-11" db="EMBL/GenBank/DDBJ databases">
        <authorList>
            <person name="Jaros S."/>
            <person name="Januszkiewicz K."/>
            <person name="Wedrychowicz H."/>
        </authorList>
    </citation>
    <scope>NUCLEOTIDE SEQUENCE [LARGE SCALE GENOMIC DNA]</scope>
    <source>
        <strain evidence="7 8">GAS138</strain>
    </source>
</reference>
<dbReference type="GO" id="GO:0016810">
    <property type="term" value="F:hydrolase activity, acting on carbon-nitrogen (but not peptide) bonds"/>
    <property type="evidence" value="ECO:0007669"/>
    <property type="project" value="InterPro"/>
</dbReference>
<dbReference type="SUPFAM" id="SSF88713">
    <property type="entry name" value="Glycoside hydrolase/deacetylase"/>
    <property type="match status" value="1"/>
</dbReference>
<dbReference type="OrthoDB" id="9784220at2"/>
<dbReference type="CDD" id="cd10917">
    <property type="entry name" value="CE4_NodB_like_6s_7s"/>
    <property type="match status" value="1"/>
</dbReference>
<evidence type="ECO:0000313" key="7">
    <source>
        <dbReference type="EMBL" id="SHG49986.1"/>
    </source>
</evidence>
<dbReference type="PANTHER" id="PTHR10587">
    <property type="entry name" value="GLYCOSYL TRANSFERASE-RELATED"/>
    <property type="match status" value="1"/>
</dbReference>
<dbReference type="AlphaFoldDB" id="A0A1M5KAW0"/>
<dbReference type="PROSITE" id="PS51677">
    <property type="entry name" value="NODB"/>
    <property type="match status" value="1"/>
</dbReference>
<keyword evidence="4" id="KW-0479">Metal-binding</keyword>
<dbReference type="GO" id="GO:0046872">
    <property type="term" value="F:metal ion binding"/>
    <property type="evidence" value="ECO:0007669"/>
    <property type="project" value="UniProtKB-KW"/>
</dbReference>
<dbReference type="InterPro" id="IPR050248">
    <property type="entry name" value="Polysacc_deacetylase_ArnD"/>
</dbReference>
<dbReference type="Proteomes" id="UP000189796">
    <property type="component" value="Chromosome I"/>
</dbReference>
<organism evidence="7 8">
    <name type="scientific">Bradyrhizobium erythrophlei</name>
    <dbReference type="NCBI Taxonomy" id="1437360"/>
    <lineage>
        <taxon>Bacteria</taxon>
        <taxon>Pseudomonadati</taxon>
        <taxon>Pseudomonadota</taxon>
        <taxon>Alphaproteobacteria</taxon>
        <taxon>Hyphomicrobiales</taxon>
        <taxon>Nitrobacteraceae</taxon>
        <taxon>Bradyrhizobium</taxon>
    </lineage>
</organism>
<dbReference type="InterPro" id="IPR011330">
    <property type="entry name" value="Glyco_hydro/deAcase_b/a-brl"/>
</dbReference>
<dbReference type="PANTHER" id="PTHR10587:SF133">
    <property type="entry name" value="CHITIN DEACETYLASE 1-RELATED"/>
    <property type="match status" value="1"/>
</dbReference>